<gene>
    <name evidence="1" type="ORF">C485_10629</name>
</gene>
<keyword evidence="2" id="KW-1185">Reference proteome</keyword>
<dbReference type="AlphaFoldDB" id="L9ZLY2"/>
<comment type="caution">
    <text evidence="1">The sequence shown here is derived from an EMBL/GenBank/DDBJ whole genome shotgun (WGS) entry which is preliminary data.</text>
</comment>
<accession>L9ZLY2</accession>
<protein>
    <submittedName>
        <fullName evidence="1">Transposase</fullName>
    </submittedName>
</protein>
<organism evidence="1 2">
    <name type="scientific">Natrinema altunense (strain JCM 12890 / CGMCC 1.3731 / AJ2)</name>
    <dbReference type="NCBI Taxonomy" id="1227494"/>
    <lineage>
        <taxon>Archaea</taxon>
        <taxon>Methanobacteriati</taxon>
        <taxon>Methanobacteriota</taxon>
        <taxon>Stenosarchaea group</taxon>
        <taxon>Halobacteria</taxon>
        <taxon>Halobacteriales</taxon>
        <taxon>Natrialbaceae</taxon>
        <taxon>Natrinema</taxon>
    </lineage>
</organism>
<dbReference type="EMBL" id="AOIK01000027">
    <property type="protein sequence ID" value="ELY86183.1"/>
    <property type="molecule type" value="Genomic_DNA"/>
</dbReference>
<evidence type="ECO:0000313" key="1">
    <source>
        <dbReference type="EMBL" id="ELY86183.1"/>
    </source>
</evidence>
<proteinExistence type="predicted"/>
<dbReference type="Proteomes" id="UP000011511">
    <property type="component" value="Unassembled WGS sequence"/>
</dbReference>
<sequence>MLTDLLNESYTADLEESWENERTATPVRAFAVRLYQTGYSLRETTTTLAELGIEGSHGAVWDWVHRLADSSYDSPTSTRALLSCGPSERLAF</sequence>
<reference evidence="1 2" key="1">
    <citation type="journal article" date="2014" name="PLoS Genet.">
        <title>Phylogenetically driven sequencing of extremely halophilic archaea reveals strategies for static and dynamic osmo-response.</title>
        <authorList>
            <person name="Becker E.A."/>
            <person name="Seitzer P.M."/>
            <person name="Tritt A."/>
            <person name="Larsen D."/>
            <person name="Krusor M."/>
            <person name="Yao A.I."/>
            <person name="Wu D."/>
            <person name="Madern D."/>
            <person name="Eisen J.A."/>
            <person name="Darling A.E."/>
            <person name="Facciotti M.T."/>
        </authorList>
    </citation>
    <scope>NUCLEOTIDE SEQUENCE [LARGE SCALE GENOMIC DNA]</scope>
    <source>
        <strain evidence="1 2">JCM 12890</strain>
    </source>
</reference>
<name>L9ZLY2_NATA2</name>
<evidence type="ECO:0000313" key="2">
    <source>
        <dbReference type="Proteomes" id="UP000011511"/>
    </source>
</evidence>